<gene>
    <name evidence="1" type="ORF">GPUH_LOCUS22126</name>
</gene>
<dbReference type="EMBL" id="UYRT01094313">
    <property type="protein sequence ID" value="VDN39522.1"/>
    <property type="molecule type" value="Genomic_DNA"/>
</dbReference>
<name>A0A183EMD5_9BILA</name>
<dbReference type="Proteomes" id="UP000271098">
    <property type="component" value="Unassembled WGS sequence"/>
</dbReference>
<reference evidence="3" key="1">
    <citation type="submission" date="2016-06" db="UniProtKB">
        <authorList>
            <consortium name="WormBaseParasite"/>
        </authorList>
    </citation>
    <scope>IDENTIFICATION</scope>
</reference>
<dbReference type="Gene3D" id="1.20.1270.60">
    <property type="entry name" value="Arfaptin homology (AH) domain/BAR domain"/>
    <property type="match status" value="1"/>
</dbReference>
<dbReference type="WBParaSite" id="GPUH_0002215301-mRNA-1">
    <property type="protein sequence ID" value="GPUH_0002215301-mRNA-1"/>
    <property type="gene ID" value="GPUH_0002215301"/>
</dbReference>
<dbReference type="InterPro" id="IPR027267">
    <property type="entry name" value="AH/BAR_dom_sf"/>
</dbReference>
<organism evidence="3">
    <name type="scientific">Gongylonema pulchrum</name>
    <dbReference type="NCBI Taxonomy" id="637853"/>
    <lineage>
        <taxon>Eukaryota</taxon>
        <taxon>Metazoa</taxon>
        <taxon>Ecdysozoa</taxon>
        <taxon>Nematoda</taxon>
        <taxon>Chromadorea</taxon>
        <taxon>Rhabditida</taxon>
        <taxon>Spirurina</taxon>
        <taxon>Spiruromorpha</taxon>
        <taxon>Spiruroidea</taxon>
        <taxon>Gongylonematidae</taxon>
        <taxon>Gongylonema</taxon>
    </lineage>
</organism>
<dbReference type="AlphaFoldDB" id="A0A183EMD5"/>
<protein>
    <submittedName>
        <fullName evidence="3">ATPase</fullName>
    </submittedName>
</protein>
<evidence type="ECO:0000313" key="2">
    <source>
        <dbReference type="Proteomes" id="UP000271098"/>
    </source>
</evidence>
<keyword evidence="2" id="KW-1185">Reference proteome</keyword>
<evidence type="ECO:0000313" key="3">
    <source>
        <dbReference type="WBParaSite" id="GPUH_0002215301-mRNA-1"/>
    </source>
</evidence>
<accession>A0A183EMD5</accession>
<reference evidence="1 2" key="2">
    <citation type="submission" date="2018-11" db="EMBL/GenBank/DDBJ databases">
        <authorList>
            <consortium name="Pathogen Informatics"/>
        </authorList>
    </citation>
    <scope>NUCLEOTIDE SEQUENCE [LARGE SCALE GENOMIC DNA]</scope>
</reference>
<dbReference type="OrthoDB" id="5795430at2759"/>
<evidence type="ECO:0000313" key="1">
    <source>
        <dbReference type="EMBL" id="VDN39522.1"/>
    </source>
</evidence>
<proteinExistence type="predicted"/>
<sequence length="149" mass="17498">MKDTQQALNSLAKEENKTAQQIESKFLDSWAKNWLKQDLDEYLQDIESKFLDSWAKNWLKQDLDEYLQDVSELKKRRLDKDGLAQSANNREADDNYVQQLQKVQGNISHLKAHYRKTADATRQLITILEDHFDKCADMTESRLEHAKKA</sequence>